<evidence type="ECO:0000313" key="2">
    <source>
        <dbReference type="EMBL" id="MEJ2864708.1"/>
    </source>
</evidence>
<dbReference type="EMBL" id="JBBEGM010000013">
    <property type="protein sequence ID" value="MEJ2864708.1"/>
    <property type="molecule type" value="Genomic_DNA"/>
</dbReference>
<dbReference type="InterPro" id="IPR036291">
    <property type="entry name" value="NAD(P)-bd_dom_sf"/>
</dbReference>
<evidence type="ECO:0000313" key="3">
    <source>
        <dbReference type="Proteomes" id="UP001369736"/>
    </source>
</evidence>
<keyword evidence="3" id="KW-1185">Reference proteome</keyword>
<dbReference type="Pfam" id="PF13460">
    <property type="entry name" value="NAD_binding_10"/>
    <property type="match status" value="1"/>
</dbReference>
<protein>
    <submittedName>
        <fullName evidence="2">NAD(P)H-binding protein</fullName>
    </submittedName>
</protein>
<proteinExistence type="predicted"/>
<dbReference type="Gene3D" id="3.90.25.10">
    <property type="entry name" value="UDP-galactose 4-epimerase, domain 1"/>
    <property type="match status" value="1"/>
</dbReference>
<dbReference type="InterPro" id="IPR052718">
    <property type="entry name" value="NmrA-type_oxidoreductase"/>
</dbReference>
<dbReference type="InterPro" id="IPR016040">
    <property type="entry name" value="NAD(P)-bd_dom"/>
</dbReference>
<gene>
    <name evidence="2" type="ORF">WCD58_26365</name>
</gene>
<accession>A0ABU8MBM7</accession>
<sequence length="285" mass="29388">MTILVTGASGGLGRLVLDGLLARGVAPASLRAGARRTDSLAAYADRGVEVVELDYDRPDTAKAAVDGVERVLLISGSELGRRVEQHRTVIDAAAAAGVAHLLYTSVTRADDTTIVVAPEHTATEQLLRASGLPVTVLRNNFYSEVFGSALDGARGSGVVLTSAGEGRVASASRADFAGGAVAALTGEIPAGVEILELAGDTAWTRYDLAAAAAEALGRDVRVEQVSPEEHLARLQGLGLDDATAGFLVTLDGNIRDGELDITDGTLARLLGRLTTPLVDTLRALA</sequence>
<evidence type="ECO:0000259" key="1">
    <source>
        <dbReference type="Pfam" id="PF13460"/>
    </source>
</evidence>
<dbReference type="RefSeq" id="WP_337706075.1">
    <property type="nucleotide sequence ID" value="NZ_JBBEGM010000013.1"/>
</dbReference>
<dbReference type="PANTHER" id="PTHR47129">
    <property type="entry name" value="QUINONE OXIDOREDUCTASE 2"/>
    <property type="match status" value="1"/>
</dbReference>
<feature type="domain" description="NAD(P)-binding" evidence="1">
    <location>
        <begin position="7"/>
        <end position="185"/>
    </location>
</feature>
<name>A0ABU8MBM7_9PSEU</name>
<organism evidence="2 3">
    <name type="scientific">Actinomycetospora flava</name>
    <dbReference type="NCBI Taxonomy" id="3129232"/>
    <lineage>
        <taxon>Bacteria</taxon>
        <taxon>Bacillati</taxon>
        <taxon>Actinomycetota</taxon>
        <taxon>Actinomycetes</taxon>
        <taxon>Pseudonocardiales</taxon>
        <taxon>Pseudonocardiaceae</taxon>
        <taxon>Actinomycetospora</taxon>
    </lineage>
</organism>
<dbReference type="Proteomes" id="UP001369736">
    <property type="component" value="Unassembled WGS sequence"/>
</dbReference>
<reference evidence="2 3" key="1">
    <citation type="submission" date="2024-03" db="EMBL/GenBank/DDBJ databases">
        <title>Actinomycetospora sp. OC33-EN07, a novel actinomycete isolated from wild orchid (Aerides multiflora).</title>
        <authorList>
            <person name="Suriyachadkun C."/>
        </authorList>
    </citation>
    <scope>NUCLEOTIDE SEQUENCE [LARGE SCALE GENOMIC DNA]</scope>
    <source>
        <strain evidence="2 3">OC33-EN07</strain>
    </source>
</reference>
<dbReference type="PANTHER" id="PTHR47129:SF1">
    <property type="entry name" value="NMRA-LIKE DOMAIN-CONTAINING PROTEIN"/>
    <property type="match status" value="1"/>
</dbReference>
<dbReference type="SUPFAM" id="SSF51735">
    <property type="entry name" value="NAD(P)-binding Rossmann-fold domains"/>
    <property type="match status" value="1"/>
</dbReference>
<comment type="caution">
    <text evidence="2">The sequence shown here is derived from an EMBL/GenBank/DDBJ whole genome shotgun (WGS) entry which is preliminary data.</text>
</comment>
<dbReference type="Gene3D" id="3.40.50.720">
    <property type="entry name" value="NAD(P)-binding Rossmann-like Domain"/>
    <property type="match status" value="1"/>
</dbReference>